<feature type="compositionally biased region" description="Basic residues" evidence="1">
    <location>
        <begin position="205"/>
        <end position="214"/>
    </location>
</feature>
<comment type="caution">
    <text evidence="2">The sequence shown here is derived from an EMBL/GenBank/DDBJ whole genome shotgun (WGS) entry which is preliminary data.</text>
</comment>
<organism evidence="2 3">
    <name type="scientific">Acanthosepion pharaonis</name>
    <name type="common">Pharaoh cuttlefish</name>
    <name type="synonym">Sepia pharaonis</name>
    <dbReference type="NCBI Taxonomy" id="158019"/>
    <lineage>
        <taxon>Eukaryota</taxon>
        <taxon>Metazoa</taxon>
        <taxon>Spiralia</taxon>
        <taxon>Lophotrochozoa</taxon>
        <taxon>Mollusca</taxon>
        <taxon>Cephalopoda</taxon>
        <taxon>Coleoidea</taxon>
        <taxon>Decapodiformes</taxon>
        <taxon>Sepiida</taxon>
        <taxon>Sepiina</taxon>
        <taxon>Sepiidae</taxon>
        <taxon>Acanthosepion</taxon>
    </lineage>
</organism>
<name>A0A812E9J7_ACAPH</name>
<dbReference type="Proteomes" id="UP000597762">
    <property type="component" value="Unassembled WGS sequence"/>
</dbReference>
<proteinExistence type="predicted"/>
<feature type="region of interest" description="Disordered" evidence="1">
    <location>
        <begin position="200"/>
        <end position="223"/>
    </location>
</feature>
<keyword evidence="3" id="KW-1185">Reference proteome</keyword>
<evidence type="ECO:0000256" key="1">
    <source>
        <dbReference type="SAM" id="MobiDB-lite"/>
    </source>
</evidence>
<evidence type="ECO:0000313" key="3">
    <source>
        <dbReference type="Proteomes" id="UP000597762"/>
    </source>
</evidence>
<gene>
    <name evidence="2" type="ORF">SPHA_67148</name>
</gene>
<evidence type="ECO:0000313" key="2">
    <source>
        <dbReference type="EMBL" id="CAE1316447.1"/>
    </source>
</evidence>
<dbReference type="EMBL" id="CAHIKZ030004860">
    <property type="protein sequence ID" value="CAE1316447.1"/>
    <property type="molecule type" value="Genomic_DNA"/>
</dbReference>
<protein>
    <submittedName>
        <fullName evidence="2">Uncharacterized protein</fullName>
    </submittedName>
</protein>
<dbReference type="AlphaFoldDB" id="A0A812E9J7"/>
<feature type="region of interest" description="Disordered" evidence="1">
    <location>
        <begin position="67"/>
        <end position="105"/>
    </location>
</feature>
<reference evidence="2" key="1">
    <citation type="submission" date="2021-01" db="EMBL/GenBank/DDBJ databases">
        <authorList>
            <person name="Li R."/>
            <person name="Bekaert M."/>
        </authorList>
    </citation>
    <scope>NUCLEOTIDE SEQUENCE</scope>
    <source>
        <strain evidence="2">Farmed</strain>
    </source>
</reference>
<sequence>MRNPSSLETDGCIGFYPLFFAGKAKSGELGAALVLHPGRSAPRYSIFTETDGCIGLSSPLTLLARLRGGTRRPGRPPGQPQFSRQTDVFPSFDRGKARSAPQPHRLSRQTDVLVYPSLDTASKAERGNQTTVAAPCNPLSLETDGCIGLSSPLWTLLECREGELDVRAALVLHILSRPVAHRATPSSSGRQTDVLVYPPFDTASKHRGGNRRPQRVQEAHRATHRHLRQTDLLFL</sequence>
<accession>A0A812E9J7</accession>